<keyword evidence="3" id="KW-0804">Transcription</keyword>
<dbReference type="PANTHER" id="PTHR30055">
    <property type="entry name" value="HTH-TYPE TRANSCRIPTIONAL REGULATOR RUTR"/>
    <property type="match status" value="1"/>
</dbReference>
<dbReference type="InterPro" id="IPR050109">
    <property type="entry name" value="HTH-type_TetR-like_transc_reg"/>
</dbReference>
<protein>
    <recommendedName>
        <fullName evidence="5">HTH tetR-type domain-containing protein</fullName>
    </recommendedName>
</protein>
<dbReference type="PANTHER" id="PTHR30055:SF234">
    <property type="entry name" value="HTH-TYPE TRANSCRIPTIONAL REGULATOR BETI"/>
    <property type="match status" value="1"/>
</dbReference>
<comment type="caution">
    <text evidence="6">The sequence shown here is derived from an EMBL/GenBank/DDBJ whole genome shotgun (WGS) entry which is preliminary data.</text>
</comment>
<reference evidence="6 7" key="1">
    <citation type="submission" date="2016-04" db="EMBL/GenBank/DDBJ databases">
        <authorList>
            <person name="Evans L.H."/>
            <person name="Alamgir A."/>
            <person name="Owens N."/>
            <person name="Weber N.D."/>
            <person name="Virtaneva K."/>
            <person name="Barbian K."/>
            <person name="Babar A."/>
            <person name="Rosenke K."/>
        </authorList>
    </citation>
    <scope>NUCLEOTIDE SEQUENCE [LARGE SCALE GENOMIC DNA]</scope>
    <source>
        <strain evidence="6 7">IFM 0406</strain>
    </source>
</reference>
<accession>A0A164IYL0</accession>
<sequence length="215" mass="23899">MRRTQRERREATIARLLDASIATIDEIGYARTSVNEIAARAGLSYGALFRHFDSMSDFMAATARETVRRHTRLVVARVREVAGHDGRGTLETTLQVLRELAGHPTHTVVLELTNAARTDTALREHMRRTMTDVAPEMIEAAQQLVGHNLDLAPGDFATLVFMIVDLFDAEAFQHPLREQHPEINQRRIPLLLKMLAALSPQPQAGSNSLMGPSST</sequence>
<evidence type="ECO:0000256" key="1">
    <source>
        <dbReference type="ARBA" id="ARBA00023015"/>
    </source>
</evidence>
<dbReference type="SUPFAM" id="SSF46689">
    <property type="entry name" value="Homeodomain-like"/>
    <property type="match status" value="1"/>
</dbReference>
<dbReference type="Pfam" id="PF00440">
    <property type="entry name" value="TetR_N"/>
    <property type="match status" value="1"/>
</dbReference>
<evidence type="ECO:0000313" key="7">
    <source>
        <dbReference type="Proteomes" id="UP000076512"/>
    </source>
</evidence>
<dbReference type="InterPro" id="IPR009057">
    <property type="entry name" value="Homeodomain-like_sf"/>
</dbReference>
<name>A0A164IYL0_9NOCA</name>
<proteinExistence type="predicted"/>
<feature type="DNA-binding region" description="H-T-H motif" evidence="4">
    <location>
        <begin position="33"/>
        <end position="52"/>
    </location>
</feature>
<keyword evidence="2 4" id="KW-0238">DNA-binding</keyword>
<dbReference type="AlphaFoldDB" id="A0A164IYL0"/>
<evidence type="ECO:0000256" key="4">
    <source>
        <dbReference type="PROSITE-ProRule" id="PRU00335"/>
    </source>
</evidence>
<dbReference type="InterPro" id="IPR023772">
    <property type="entry name" value="DNA-bd_HTH_TetR-type_CS"/>
</dbReference>
<gene>
    <name evidence="6" type="ORF">AWN90_04460</name>
</gene>
<dbReference type="InterPro" id="IPR001647">
    <property type="entry name" value="HTH_TetR"/>
</dbReference>
<dbReference type="GO" id="GO:0003700">
    <property type="term" value="F:DNA-binding transcription factor activity"/>
    <property type="evidence" value="ECO:0007669"/>
    <property type="project" value="TreeGrafter"/>
</dbReference>
<evidence type="ECO:0000313" key="6">
    <source>
        <dbReference type="EMBL" id="KZM69865.1"/>
    </source>
</evidence>
<evidence type="ECO:0000256" key="3">
    <source>
        <dbReference type="ARBA" id="ARBA00023163"/>
    </source>
</evidence>
<organism evidence="6 7">
    <name type="scientific">Nocardia terpenica</name>
    <dbReference type="NCBI Taxonomy" id="455432"/>
    <lineage>
        <taxon>Bacteria</taxon>
        <taxon>Bacillati</taxon>
        <taxon>Actinomycetota</taxon>
        <taxon>Actinomycetes</taxon>
        <taxon>Mycobacteriales</taxon>
        <taxon>Nocardiaceae</taxon>
        <taxon>Nocardia</taxon>
    </lineage>
</organism>
<dbReference type="STRING" id="455432.AWN90_04460"/>
<dbReference type="OrthoDB" id="4539007at2"/>
<dbReference type="PROSITE" id="PS01081">
    <property type="entry name" value="HTH_TETR_1"/>
    <property type="match status" value="1"/>
</dbReference>
<dbReference type="EMBL" id="LWGR01000016">
    <property type="protein sequence ID" value="KZM69865.1"/>
    <property type="molecule type" value="Genomic_DNA"/>
</dbReference>
<dbReference type="PROSITE" id="PS50977">
    <property type="entry name" value="HTH_TETR_2"/>
    <property type="match status" value="1"/>
</dbReference>
<feature type="domain" description="HTH tetR-type" evidence="5">
    <location>
        <begin position="10"/>
        <end position="70"/>
    </location>
</feature>
<dbReference type="Proteomes" id="UP000076512">
    <property type="component" value="Unassembled WGS sequence"/>
</dbReference>
<keyword evidence="1" id="KW-0805">Transcription regulation</keyword>
<dbReference type="Gene3D" id="1.10.357.10">
    <property type="entry name" value="Tetracycline Repressor, domain 2"/>
    <property type="match status" value="1"/>
</dbReference>
<keyword evidence="7" id="KW-1185">Reference proteome</keyword>
<evidence type="ECO:0000256" key="2">
    <source>
        <dbReference type="ARBA" id="ARBA00023125"/>
    </source>
</evidence>
<evidence type="ECO:0000259" key="5">
    <source>
        <dbReference type="PROSITE" id="PS50977"/>
    </source>
</evidence>
<dbReference type="GO" id="GO:0000976">
    <property type="term" value="F:transcription cis-regulatory region binding"/>
    <property type="evidence" value="ECO:0007669"/>
    <property type="project" value="TreeGrafter"/>
</dbReference>
<dbReference type="PRINTS" id="PR00455">
    <property type="entry name" value="HTHTETR"/>
</dbReference>